<dbReference type="GO" id="GO:0003723">
    <property type="term" value="F:RNA binding"/>
    <property type="evidence" value="ECO:0007669"/>
    <property type="project" value="UniProtKB-KW"/>
</dbReference>
<dbReference type="InterPro" id="IPR002942">
    <property type="entry name" value="S4_RNA-bd"/>
</dbReference>
<dbReference type="InterPro" id="IPR050188">
    <property type="entry name" value="RluA_PseudoU_synthase"/>
</dbReference>
<evidence type="ECO:0000256" key="3">
    <source>
        <dbReference type="ARBA" id="ARBA00023235"/>
    </source>
</evidence>
<dbReference type="InterPro" id="IPR020103">
    <property type="entry name" value="PsdUridine_synth_cat_dom_sf"/>
</dbReference>
<proteinExistence type="inferred from homology"/>
<dbReference type="OrthoDB" id="9807829at2"/>
<comment type="catalytic activity">
    <reaction evidence="1 6">
        <text>a uridine in RNA = a pseudouridine in RNA</text>
        <dbReference type="Rhea" id="RHEA:48348"/>
        <dbReference type="Rhea" id="RHEA-COMP:12068"/>
        <dbReference type="Rhea" id="RHEA-COMP:12069"/>
        <dbReference type="ChEBI" id="CHEBI:65314"/>
        <dbReference type="ChEBI" id="CHEBI:65315"/>
    </reaction>
</comment>
<evidence type="ECO:0000256" key="5">
    <source>
        <dbReference type="PROSITE-ProRule" id="PRU00182"/>
    </source>
</evidence>
<accession>A0A2I1M502</accession>
<organism evidence="8 10">
    <name type="scientific">Anaerococcus octavius</name>
    <dbReference type="NCBI Taxonomy" id="54007"/>
    <lineage>
        <taxon>Bacteria</taxon>
        <taxon>Bacillati</taxon>
        <taxon>Bacillota</taxon>
        <taxon>Tissierellia</taxon>
        <taxon>Tissierellales</taxon>
        <taxon>Peptoniphilaceae</taxon>
        <taxon>Anaerococcus</taxon>
    </lineage>
</organism>
<evidence type="ECO:0000259" key="7">
    <source>
        <dbReference type="SMART" id="SM00363"/>
    </source>
</evidence>
<dbReference type="PANTHER" id="PTHR21600:SF44">
    <property type="entry name" value="RIBOSOMAL LARGE SUBUNIT PSEUDOURIDINE SYNTHASE D"/>
    <property type="match status" value="1"/>
</dbReference>
<evidence type="ECO:0000256" key="1">
    <source>
        <dbReference type="ARBA" id="ARBA00000073"/>
    </source>
</evidence>
<dbReference type="Gene3D" id="3.10.290.10">
    <property type="entry name" value="RNA-binding S4 domain"/>
    <property type="match status" value="1"/>
</dbReference>
<dbReference type="EMBL" id="PKGS01000008">
    <property type="protein sequence ID" value="PKZ15202.1"/>
    <property type="molecule type" value="Genomic_DNA"/>
</dbReference>
<dbReference type="InterPro" id="IPR036986">
    <property type="entry name" value="S4_RNA-bd_sf"/>
</dbReference>
<reference evidence="8 10" key="1">
    <citation type="submission" date="2017-12" db="EMBL/GenBank/DDBJ databases">
        <title>Phylogenetic diversity of female urinary microbiome.</title>
        <authorList>
            <person name="Thomas-White K."/>
            <person name="Wolfe A.J."/>
        </authorList>
    </citation>
    <scope>NUCLEOTIDE SEQUENCE [LARGE SCALE GENOMIC DNA]</scope>
    <source>
        <strain evidence="8 10">UMB0119</strain>
    </source>
</reference>
<evidence type="ECO:0000256" key="4">
    <source>
        <dbReference type="PIRSR" id="PIRSR606225-1"/>
    </source>
</evidence>
<dbReference type="GO" id="GO:0000455">
    <property type="term" value="P:enzyme-directed rRNA pseudouridine synthesis"/>
    <property type="evidence" value="ECO:0007669"/>
    <property type="project" value="UniProtKB-ARBA"/>
</dbReference>
<dbReference type="AlphaFoldDB" id="A0A2I1M502"/>
<dbReference type="Pfam" id="PF00849">
    <property type="entry name" value="PseudoU_synth_2"/>
    <property type="match status" value="1"/>
</dbReference>
<keyword evidence="10" id="KW-1185">Reference proteome</keyword>
<dbReference type="Gene3D" id="3.30.2350.10">
    <property type="entry name" value="Pseudouridine synthase"/>
    <property type="match status" value="1"/>
</dbReference>
<evidence type="ECO:0000256" key="2">
    <source>
        <dbReference type="ARBA" id="ARBA00010876"/>
    </source>
</evidence>
<dbReference type="PANTHER" id="PTHR21600">
    <property type="entry name" value="MITOCHONDRIAL RNA PSEUDOURIDINE SYNTHASE"/>
    <property type="match status" value="1"/>
</dbReference>
<comment type="function">
    <text evidence="6">Responsible for synthesis of pseudouridine from uracil.</text>
</comment>
<evidence type="ECO:0000313" key="10">
    <source>
        <dbReference type="Proteomes" id="UP000234335"/>
    </source>
</evidence>
<keyword evidence="3 6" id="KW-0413">Isomerase</keyword>
<reference evidence="9 11" key="2">
    <citation type="submission" date="2018-06" db="EMBL/GenBank/DDBJ databases">
        <authorList>
            <consortium name="Pathogen Informatics"/>
            <person name="Doyle S."/>
        </authorList>
    </citation>
    <scope>NUCLEOTIDE SEQUENCE [LARGE SCALE GENOMIC DNA]</scope>
    <source>
        <strain evidence="9 11">NCTC9810</strain>
    </source>
</reference>
<feature type="domain" description="RNA-binding S4" evidence="7">
    <location>
        <begin position="9"/>
        <end position="69"/>
    </location>
</feature>
<comment type="similarity">
    <text evidence="2 6">Belongs to the pseudouridine synthase RluA family.</text>
</comment>
<feature type="active site" evidence="4">
    <location>
        <position position="134"/>
    </location>
</feature>
<sequence>MKLQAFESIRVDKYISDEFEEIPREKIKTFIKNKKIKVNNKAIKPSYKLEVDDEIDIDDELFEVPEIKPEPMALKIVYENDDYAVIDKDENVIVHPAGSIISGTLVNGLLDKYGYEGLSHIGGDDRPGIVHRLDKDTTGLMVITKNNDSYKYMKTLFETRKVDKEYIAIVHGNFDKKSGRIENYMDRDINNRRKMAVRSSGRIAISEYEVIKEVEGYSLVKIHIITGRTHQIRVHMTDINHPLVGDPVYGNVKTNFNLDHQLLHCRFIGFTDQNGQYISFKADPHAIFLKYQNVLGLGD</sequence>
<dbReference type="PROSITE" id="PS50889">
    <property type="entry name" value="S4"/>
    <property type="match status" value="1"/>
</dbReference>
<evidence type="ECO:0000313" key="9">
    <source>
        <dbReference type="EMBL" id="SUU92775.1"/>
    </source>
</evidence>
<dbReference type="InterPro" id="IPR006224">
    <property type="entry name" value="PsdUridine_synth_RluA-like_CS"/>
</dbReference>
<dbReference type="GO" id="GO:0120159">
    <property type="term" value="F:rRNA pseudouridine synthase activity"/>
    <property type="evidence" value="ECO:0007669"/>
    <property type="project" value="UniProtKB-ARBA"/>
</dbReference>
<dbReference type="EMBL" id="UFTA01000002">
    <property type="protein sequence ID" value="SUU92775.1"/>
    <property type="molecule type" value="Genomic_DNA"/>
</dbReference>
<dbReference type="InterPro" id="IPR006225">
    <property type="entry name" value="PsdUridine_synth_RluC/D"/>
</dbReference>
<protein>
    <recommendedName>
        <fullName evidence="6">Pseudouridine synthase</fullName>
        <ecNumber evidence="6">5.4.99.-</ecNumber>
    </recommendedName>
</protein>
<evidence type="ECO:0000313" key="11">
    <source>
        <dbReference type="Proteomes" id="UP000255124"/>
    </source>
</evidence>
<dbReference type="SMART" id="SM00363">
    <property type="entry name" value="S4"/>
    <property type="match status" value="1"/>
</dbReference>
<keyword evidence="5" id="KW-0694">RNA-binding</keyword>
<dbReference type="SUPFAM" id="SSF55174">
    <property type="entry name" value="Alpha-L RNA-binding motif"/>
    <property type="match status" value="1"/>
</dbReference>
<dbReference type="EC" id="5.4.99.-" evidence="6"/>
<gene>
    <name evidence="9" type="primary">rluD</name>
    <name evidence="8" type="ORF">CYJ34_08495</name>
    <name evidence="9" type="ORF">NCTC9810_01114</name>
</gene>
<dbReference type="NCBIfam" id="TIGR00005">
    <property type="entry name" value="rluA_subfam"/>
    <property type="match status" value="1"/>
</dbReference>
<name>A0A2I1M502_9FIRM</name>
<evidence type="ECO:0000256" key="6">
    <source>
        <dbReference type="RuleBase" id="RU362028"/>
    </source>
</evidence>
<dbReference type="SUPFAM" id="SSF55120">
    <property type="entry name" value="Pseudouridine synthase"/>
    <property type="match status" value="1"/>
</dbReference>
<dbReference type="InterPro" id="IPR006145">
    <property type="entry name" value="PsdUridine_synth_RsuA/RluA"/>
</dbReference>
<dbReference type="Pfam" id="PF01479">
    <property type="entry name" value="S4"/>
    <property type="match status" value="1"/>
</dbReference>
<dbReference type="PROSITE" id="PS01129">
    <property type="entry name" value="PSI_RLU"/>
    <property type="match status" value="1"/>
</dbReference>
<dbReference type="Proteomes" id="UP000255124">
    <property type="component" value="Unassembled WGS sequence"/>
</dbReference>
<evidence type="ECO:0000313" key="8">
    <source>
        <dbReference type="EMBL" id="PKZ15202.1"/>
    </source>
</evidence>
<dbReference type="RefSeq" id="WP_101540854.1">
    <property type="nucleotide sequence ID" value="NZ_JBHWQV010000053.1"/>
</dbReference>
<dbReference type="CDD" id="cd02869">
    <property type="entry name" value="PseudoU_synth_RluA_like"/>
    <property type="match status" value="1"/>
</dbReference>
<dbReference type="Proteomes" id="UP000234335">
    <property type="component" value="Unassembled WGS sequence"/>
</dbReference>